<dbReference type="PANTHER" id="PTHR39335:SF1">
    <property type="entry name" value="BLL4220 PROTEIN"/>
    <property type="match status" value="1"/>
</dbReference>
<evidence type="ECO:0000313" key="3">
    <source>
        <dbReference type="EMBL" id="BCB74673.1"/>
    </source>
</evidence>
<dbReference type="Proteomes" id="UP000502508">
    <property type="component" value="Chromosome"/>
</dbReference>
<dbReference type="AlphaFoldDB" id="A0A6F8XLJ1"/>
<evidence type="ECO:0000256" key="1">
    <source>
        <dbReference type="SAM" id="MobiDB-lite"/>
    </source>
</evidence>
<evidence type="ECO:0008006" key="5">
    <source>
        <dbReference type="Google" id="ProtNLM"/>
    </source>
</evidence>
<feature type="compositionally biased region" description="Low complexity" evidence="1">
    <location>
        <begin position="215"/>
        <end position="227"/>
    </location>
</feature>
<feature type="chain" id="PRO_5026026273" description="Lipoprotein" evidence="2">
    <location>
        <begin position="22"/>
        <end position="350"/>
    </location>
</feature>
<dbReference type="Pfam" id="PF03640">
    <property type="entry name" value="Lipoprotein_15"/>
    <property type="match status" value="2"/>
</dbReference>
<keyword evidence="4" id="KW-1185">Reference proteome</keyword>
<evidence type="ECO:0000313" key="4">
    <source>
        <dbReference type="Proteomes" id="UP000502508"/>
    </source>
</evidence>
<feature type="compositionally biased region" description="Low complexity" evidence="1">
    <location>
        <begin position="28"/>
        <end position="38"/>
    </location>
</feature>
<reference evidence="3 4" key="2">
    <citation type="submission" date="2020-03" db="EMBL/GenBank/DDBJ databases">
        <authorList>
            <person name="Ichikawa N."/>
            <person name="Kimura A."/>
            <person name="Kitahashi Y."/>
            <person name="Uohara A."/>
        </authorList>
    </citation>
    <scope>NUCLEOTIDE SEQUENCE [LARGE SCALE GENOMIC DNA]</scope>
    <source>
        <strain evidence="3 4">NBRC 107702</strain>
    </source>
</reference>
<feature type="region of interest" description="Disordered" evidence="1">
    <location>
        <begin position="203"/>
        <end position="235"/>
    </location>
</feature>
<accession>A0A6F8XLJ1</accession>
<gene>
    <name evidence="3" type="ORF">Pflav_010830</name>
</gene>
<feature type="region of interest" description="Disordered" evidence="1">
    <location>
        <begin position="20"/>
        <end position="72"/>
    </location>
</feature>
<keyword evidence="2" id="KW-0732">Signal</keyword>
<dbReference type="EMBL" id="AP022870">
    <property type="protein sequence ID" value="BCB74673.1"/>
    <property type="molecule type" value="Genomic_DNA"/>
</dbReference>
<feature type="signal peptide" evidence="2">
    <location>
        <begin position="1"/>
        <end position="21"/>
    </location>
</feature>
<dbReference type="PANTHER" id="PTHR39335">
    <property type="entry name" value="BLL4220 PROTEIN"/>
    <property type="match status" value="1"/>
</dbReference>
<evidence type="ECO:0000256" key="2">
    <source>
        <dbReference type="SAM" id="SignalP"/>
    </source>
</evidence>
<sequence length="350" mass="36228">MFTLVATMAAGAMLAAGCAGSSDEDTAASRPAPSGGASEVQPLLKLVSGTPVSNRAKQGTGDWTPRRNGKVADSDHGAALEWVAVRKARAGGLNPIVVNGAGLTLYRFDNDTAGANPKSTCFDACAVTWPPVLVTEDTRIHRAGVKRSNLGAIPRGNEKDAQGRQLYQLTIGRWPVYTFNKDAKFGDVMGQGVGGTWFAVRPDGGKSIAKGGGQQPEPTQPAQSAAPEPAPPGEDLRAAFFEDVDFGARTEGSSTTVVPQDGCRTLPIEVSSLTVTGTVRTWTGRTARASCACSPTTSRTCRRSTSTSGSGPPGSSARRRAMVPVHCGGPATGRTDSITPGPFPEGRTCV</sequence>
<organism evidence="3 4">
    <name type="scientific">Phytohabitans flavus</name>
    <dbReference type="NCBI Taxonomy" id="1076124"/>
    <lineage>
        <taxon>Bacteria</taxon>
        <taxon>Bacillati</taxon>
        <taxon>Actinomycetota</taxon>
        <taxon>Actinomycetes</taxon>
        <taxon>Micromonosporales</taxon>
        <taxon>Micromonosporaceae</taxon>
    </lineage>
</organism>
<dbReference type="InterPro" id="IPR005297">
    <property type="entry name" value="Lipoprotein_repeat"/>
</dbReference>
<dbReference type="GO" id="GO:0043448">
    <property type="term" value="P:alkane catabolic process"/>
    <property type="evidence" value="ECO:0007669"/>
    <property type="project" value="TreeGrafter"/>
</dbReference>
<proteinExistence type="predicted"/>
<reference evidence="3 4" key="1">
    <citation type="submission" date="2020-03" db="EMBL/GenBank/DDBJ databases">
        <title>Whole genome shotgun sequence of Phytohabitans flavus NBRC 107702.</title>
        <authorList>
            <person name="Komaki H."/>
            <person name="Tamura T."/>
        </authorList>
    </citation>
    <scope>NUCLEOTIDE SEQUENCE [LARGE SCALE GENOMIC DNA]</scope>
    <source>
        <strain evidence="3 4">NBRC 107702</strain>
    </source>
</reference>
<name>A0A6F8XLJ1_9ACTN</name>
<dbReference type="KEGG" id="pfla:Pflav_010830"/>
<protein>
    <recommendedName>
        <fullName evidence="5">Lipoprotein</fullName>
    </recommendedName>
</protein>
<feature type="compositionally biased region" description="Low complexity" evidence="1">
    <location>
        <begin position="295"/>
        <end position="316"/>
    </location>
</feature>
<feature type="region of interest" description="Disordered" evidence="1">
    <location>
        <begin position="295"/>
        <end position="350"/>
    </location>
</feature>